<evidence type="ECO:0000256" key="7">
    <source>
        <dbReference type="SAM" id="Phobius"/>
    </source>
</evidence>
<comment type="caution">
    <text evidence="8">The sequence shown here is derived from an EMBL/GenBank/DDBJ whole genome shotgun (WGS) entry which is preliminary data.</text>
</comment>
<dbReference type="GO" id="GO:0005886">
    <property type="term" value="C:plasma membrane"/>
    <property type="evidence" value="ECO:0007669"/>
    <property type="project" value="UniProtKB-SubCell"/>
</dbReference>
<evidence type="ECO:0000256" key="3">
    <source>
        <dbReference type="ARBA" id="ARBA00022475"/>
    </source>
</evidence>
<feature type="transmembrane region" description="Helical" evidence="7">
    <location>
        <begin position="27"/>
        <end position="51"/>
    </location>
</feature>
<evidence type="ECO:0000256" key="2">
    <source>
        <dbReference type="ARBA" id="ARBA00007977"/>
    </source>
</evidence>
<sequence>MKKDIRTNRRVHIPQLSSEQKLLYRKIVFLLAAGFCLTPWASPPIALMLGIFLALTHENPFHRITRPAAKYLLEASVIMLGFGMNLAVVLKAGASGALFAVGSISATFVLGYFLGKWLKIPIKASALISAGTAICGGSAIAAVSSVINAAESEISVAMGTVFVLNAVALFVFPPLGHALHLTQAQFGTWSGVAIHDISSVVGAASHYGQSALYTATAVKLSRALWIVPISAAASYIFQRQQAKSGETVQHKPEVPWFIGLFILASVARTFIPQVVSWSSVITHVSEAGLTLTLFLIGAGLSQRMLKAVGWKPMVQGVVLWIFISATSLGVILLVVH</sequence>
<protein>
    <submittedName>
        <fullName evidence="8">Putative sulfate exporter family transporter</fullName>
    </submittedName>
</protein>
<dbReference type="AlphaFoldDB" id="A0A846HNN6"/>
<evidence type="ECO:0000256" key="5">
    <source>
        <dbReference type="ARBA" id="ARBA00022989"/>
    </source>
</evidence>
<comment type="subcellular location">
    <subcellularLocation>
        <location evidence="1">Cell membrane</location>
        <topology evidence="1">Multi-pass membrane protein</topology>
    </subcellularLocation>
</comment>
<evidence type="ECO:0000256" key="6">
    <source>
        <dbReference type="ARBA" id="ARBA00023136"/>
    </source>
</evidence>
<feature type="transmembrane region" description="Helical" evidence="7">
    <location>
        <begin position="154"/>
        <end position="172"/>
    </location>
</feature>
<dbReference type="PANTHER" id="PTHR30106:SF1">
    <property type="entry name" value="UPF0324 MEMBRANE PROTEIN FN0533"/>
    <property type="match status" value="1"/>
</dbReference>
<dbReference type="Pfam" id="PF03601">
    <property type="entry name" value="Cons_hypoth698"/>
    <property type="match status" value="1"/>
</dbReference>
<proteinExistence type="inferred from homology"/>
<feature type="transmembrane region" description="Helical" evidence="7">
    <location>
        <begin position="317"/>
        <end position="335"/>
    </location>
</feature>
<dbReference type="EMBL" id="JTCM02000195">
    <property type="protein sequence ID" value="NEU77420.1"/>
    <property type="molecule type" value="Genomic_DNA"/>
</dbReference>
<dbReference type="RefSeq" id="WP_052325856.1">
    <property type="nucleotide sequence ID" value="NZ_JTCM02000195.1"/>
</dbReference>
<feature type="transmembrane region" description="Helical" evidence="7">
    <location>
        <begin position="71"/>
        <end position="90"/>
    </location>
</feature>
<keyword evidence="5 7" id="KW-1133">Transmembrane helix</keyword>
<feature type="transmembrane region" description="Helical" evidence="7">
    <location>
        <begin position="257"/>
        <end position="275"/>
    </location>
</feature>
<name>A0A846HNN6_9CYAN</name>
<keyword evidence="4 7" id="KW-0812">Transmembrane</keyword>
<accession>A0A846HNN6</accession>
<evidence type="ECO:0000256" key="1">
    <source>
        <dbReference type="ARBA" id="ARBA00004651"/>
    </source>
</evidence>
<feature type="transmembrane region" description="Helical" evidence="7">
    <location>
        <begin position="287"/>
        <end position="305"/>
    </location>
</feature>
<evidence type="ECO:0000313" key="9">
    <source>
        <dbReference type="Proteomes" id="UP000031549"/>
    </source>
</evidence>
<feature type="transmembrane region" description="Helical" evidence="7">
    <location>
        <begin position="220"/>
        <end position="237"/>
    </location>
</feature>
<organism evidence="8 9">
    <name type="scientific">Hassallia byssoidea VB512170</name>
    <dbReference type="NCBI Taxonomy" id="1304833"/>
    <lineage>
        <taxon>Bacteria</taxon>
        <taxon>Bacillati</taxon>
        <taxon>Cyanobacteriota</taxon>
        <taxon>Cyanophyceae</taxon>
        <taxon>Nostocales</taxon>
        <taxon>Tolypothrichaceae</taxon>
        <taxon>Hassallia</taxon>
    </lineage>
</organism>
<keyword evidence="3" id="KW-1003">Cell membrane</keyword>
<dbReference type="PANTHER" id="PTHR30106">
    <property type="entry name" value="INNER MEMBRANE PROTEIN YEIH-RELATED"/>
    <property type="match status" value="1"/>
</dbReference>
<gene>
    <name evidence="8" type="ORF">PI95_034400</name>
</gene>
<comment type="similarity">
    <text evidence="2">Belongs to the UPF0324 family.</text>
</comment>
<reference evidence="8 9" key="1">
    <citation type="journal article" date="2015" name="Genome Announc.">
        <title>Draft Genome Sequence of Cyanobacterium Hassallia byssoidea Strain VB512170, Isolated from Monuments in India.</title>
        <authorList>
            <person name="Singh D."/>
            <person name="Chandrababunaidu M.M."/>
            <person name="Panda A."/>
            <person name="Sen D."/>
            <person name="Bhattacharyya S."/>
            <person name="Adhikary S.P."/>
            <person name="Tripathy S."/>
        </authorList>
    </citation>
    <scope>NUCLEOTIDE SEQUENCE [LARGE SCALE GENOMIC DNA]</scope>
    <source>
        <strain evidence="8 9">VB512170</strain>
    </source>
</reference>
<dbReference type="Proteomes" id="UP000031549">
    <property type="component" value="Unassembled WGS sequence"/>
</dbReference>
<evidence type="ECO:0000313" key="8">
    <source>
        <dbReference type="EMBL" id="NEU77420.1"/>
    </source>
</evidence>
<evidence type="ECO:0000256" key="4">
    <source>
        <dbReference type="ARBA" id="ARBA00022692"/>
    </source>
</evidence>
<feature type="transmembrane region" description="Helical" evidence="7">
    <location>
        <begin position="97"/>
        <end position="114"/>
    </location>
</feature>
<dbReference type="InterPro" id="IPR018383">
    <property type="entry name" value="UPF0324_pro"/>
</dbReference>
<feature type="transmembrane region" description="Helical" evidence="7">
    <location>
        <begin position="126"/>
        <end position="147"/>
    </location>
</feature>
<keyword evidence="9" id="KW-1185">Reference proteome</keyword>
<keyword evidence="6 7" id="KW-0472">Membrane</keyword>